<feature type="region of interest" description="Disordered" evidence="1">
    <location>
        <begin position="874"/>
        <end position="895"/>
    </location>
</feature>
<feature type="region of interest" description="Disordered" evidence="1">
    <location>
        <begin position="635"/>
        <end position="700"/>
    </location>
</feature>
<feature type="compositionally biased region" description="Low complexity" evidence="1">
    <location>
        <begin position="874"/>
        <end position="894"/>
    </location>
</feature>
<dbReference type="AlphaFoldDB" id="A0A0L0DFT4"/>
<dbReference type="InterPro" id="IPR051092">
    <property type="entry name" value="FYVE_RhoGEF_PH"/>
</dbReference>
<feature type="compositionally biased region" description="Low complexity" evidence="1">
    <location>
        <begin position="261"/>
        <end position="277"/>
    </location>
</feature>
<dbReference type="Proteomes" id="UP000054408">
    <property type="component" value="Unassembled WGS sequence"/>
</dbReference>
<organism evidence="5 6">
    <name type="scientific">Thecamonas trahens ATCC 50062</name>
    <dbReference type="NCBI Taxonomy" id="461836"/>
    <lineage>
        <taxon>Eukaryota</taxon>
        <taxon>Apusozoa</taxon>
        <taxon>Apusomonadida</taxon>
        <taxon>Apusomonadidae</taxon>
        <taxon>Thecamonas</taxon>
    </lineage>
</organism>
<dbReference type="Pfam" id="PF07647">
    <property type="entry name" value="SAM_2"/>
    <property type="match status" value="1"/>
</dbReference>
<dbReference type="InterPro" id="IPR001660">
    <property type="entry name" value="SAM"/>
</dbReference>
<accession>A0A0L0DFT4</accession>
<feature type="domain" description="DH" evidence="3">
    <location>
        <begin position="314"/>
        <end position="491"/>
    </location>
</feature>
<dbReference type="GeneID" id="25565654"/>
<dbReference type="PANTHER" id="PTHR12673:SF159">
    <property type="entry name" value="LD03170P"/>
    <property type="match status" value="1"/>
</dbReference>
<dbReference type="PROSITE" id="PS50003">
    <property type="entry name" value="PH_DOMAIN"/>
    <property type="match status" value="1"/>
</dbReference>
<sequence>MSRSAPARTADNDSSYWTVESADVGGLETGDNDASVAAGGEIDGLDELEFSCSPFVPHKALHTAEANLGQAEAALFSVSLSPSPAAHPQSRLQGEPELELQPRDLSPPPLPPGDNGSSPPAAATRPAANVAGGACDNAAVAYGTLGQIGTLGPNELFGVSSSGEGDGGRAGTFGRGTGGERSQTPLGSGASAVARAAMLRGGSRTPAGRTGTFGSRPPAGRTGTFGSRPNAASTAATPLSPQDQARANALARIRAEKQAKALSPGASPGASPGVSPGASPPISPRPTPVTAAGGTRPALTAALTVLEDREKMLNQLQAVHEALVREKVFAREMELLVDGFGRKLGGHGMLTPKEHMLVFSMFEPILALARSLVDVLMKYRSSPEGVEEFGAQLAANLSMAYRSYVTSHIKAIATLMSRCEEHETLSARVEHLEDSLGAFLVILLVRPVQHLRRYPHMVRNLIRAGGDGPATAGLRTALDSVQQTLGVFEESIKRANARLKLESVAAVIDASDALNLVSPLRRFVRAGFMRKFNRGRAQKRHFFLFNDLLVYCKAKLKAGKWVCQGSIPLAEAVVADVPPSKRPSTHFYLTRIGGKRYELDAASSLEKKLWMDALKKCIKDAESSVVQQYEYETGSGFSRDESTGSIHADASAAASGAPNATVGTGSAPVLVSPRGGDDDDDDEVDPEPEPEPEAGPLPLVGEFATAATTAPDSRDLDAMIQAEVEFQMTKLDATDVRTWAAVDVGVWLDHIGCGEFSDAFVEKGVDGTALGVLDEDIVRLLGVEDEAQVDAILSYSASMTGRSPSILKLTSSQSRSSLMLKLKHGRNSMSTSAGEAALLQRKMMQSRRTSVIDSLGTDEFGKLDAALAAAAAAADEPASDAPSPMPSSRAADSPLARNHQVRLSFASLGNVGSSSLRESENIMKQIFGDDLVLVDPCAGF</sequence>
<feature type="compositionally biased region" description="Gly residues" evidence="1">
    <location>
        <begin position="164"/>
        <end position="179"/>
    </location>
</feature>
<dbReference type="GO" id="GO:0005737">
    <property type="term" value="C:cytoplasm"/>
    <property type="evidence" value="ECO:0007669"/>
    <property type="project" value="TreeGrafter"/>
</dbReference>
<dbReference type="SUPFAM" id="SSF50729">
    <property type="entry name" value="PH domain-like"/>
    <property type="match status" value="1"/>
</dbReference>
<feature type="domain" description="PH" evidence="2">
    <location>
        <begin position="522"/>
        <end position="619"/>
    </location>
</feature>
<dbReference type="EMBL" id="GL349465">
    <property type="protein sequence ID" value="KNC51159.1"/>
    <property type="molecule type" value="Genomic_DNA"/>
</dbReference>
<reference evidence="5 6" key="1">
    <citation type="submission" date="2010-05" db="EMBL/GenBank/DDBJ databases">
        <title>The Genome Sequence of Thecamonas trahens ATCC 50062.</title>
        <authorList>
            <consortium name="The Broad Institute Genome Sequencing Platform"/>
            <person name="Russ C."/>
            <person name="Cuomo C."/>
            <person name="Shea T."/>
            <person name="Young S.K."/>
            <person name="Zeng Q."/>
            <person name="Koehrsen M."/>
            <person name="Haas B."/>
            <person name="Borodovsky M."/>
            <person name="Guigo R."/>
            <person name="Alvarado L."/>
            <person name="Berlin A."/>
            <person name="Bochicchio J."/>
            <person name="Borenstein D."/>
            <person name="Chapman S."/>
            <person name="Chen Z."/>
            <person name="Freedman E."/>
            <person name="Gellesch M."/>
            <person name="Goldberg J."/>
            <person name="Griggs A."/>
            <person name="Gujja S."/>
            <person name="Heilman E."/>
            <person name="Heiman D."/>
            <person name="Hepburn T."/>
            <person name="Howarth C."/>
            <person name="Jen D."/>
            <person name="Larson L."/>
            <person name="Mehta T."/>
            <person name="Park D."/>
            <person name="Pearson M."/>
            <person name="Roberts A."/>
            <person name="Saif S."/>
            <person name="Shenoy N."/>
            <person name="Sisk P."/>
            <person name="Stolte C."/>
            <person name="Sykes S."/>
            <person name="Thomson T."/>
            <person name="Walk T."/>
            <person name="White J."/>
            <person name="Yandava C."/>
            <person name="Burger G."/>
            <person name="Gray M.W."/>
            <person name="Holland P.W.H."/>
            <person name="King N."/>
            <person name="Lang F.B.F."/>
            <person name="Roger A.J."/>
            <person name="Ruiz-Trillo I."/>
            <person name="Lander E."/>
            <person name="Nusbaum C."/>
        </authorList>
    </citation>
    <scope>NUCLEOTIDE SEQUENCE [LARGE SCALE GENOMIC DNA]</scope>
    <source>
        <strain evidence="5 6">ATCC 50062</strain>
    </source>
</reference>
<evidence type="ECO:0000259" key="3">
    <source>
        <dbReference type="PROSITE" id="PS50010"/>
    </source>
</evidence>
<dbReference type="Pfam" id="PF00169">
    <property type="entry name" value="PH"/>
    <property type="match status" value="1"/>
</dbReference>
<dbReference type="RefSeq" id="XP_013756361.1">
    <property type="nucleotide sequence ID" value="XM_013900907.1"/>
</dbReference>
<evidence type="ECO:0000256" key="1">
    <source>
        <dbReference type="SAM" id="MobiDB-lite"/>
    </source>
</evidence>
<dbReference type="Gene3D" id="2.30.29.30">
    <property type="entry name" value="Pleckstrin-homology domain (PH domain)/Phosphotyrosine-binding domain (PTB)"/>
    <property type="match status" value="1"/>
</dbReference>
<dbReference type="InterPro" id="IPR035899">
    <property type="entry name" value="DBL_dom_sf"/>
</dbReference>
<dbReference type="GO" id="GO:0005085">
    <property type="term" value="F:guanyl-nucleotide exchange factor activity"/>
    <property type="evidence" value="ECO:0007669"/>
    <property type="project" value="InterPro"/>
</dbReference>
<dbReference type="InterPro" id="IPR011993">
    <property type="entry name" value="PH-like_dom_sf"/>
</dbReference>
<evidence type="ECO:0000259" key="2">
    <source>
        <dbReference type="PROSITE" id="PS50003"/>
    </source>
</evidence>
<dbReference type="InterPro" id="IPR013761">
    <property type="entry name" value="SAM/pointed_sf"/>
</dbReference>
<feature type="compositionally biased region" description="Acidic residues" evidence="1">
    <location>
        <begin position="677"/>
        <end position="692"/>
    </location>
</feature>
<evidence type="ECO:0000259" key="4">
    <source>
        <dbReference type="PROSITE" id="PS50105"/>
    </source>
</evidence>
<feature type="region of interest" description="Disordered" evidence="1">
    <location>
        <begin position="157"/>
        <end position="295"/>
    </location>
</feature>
<dbReference type="Gene3D" id="1.20.900.10">
    <property type="entry name" value="Dbl homology (DH) domain"/>
    <property type="match status" value="1"/>
</dbReference>
<proteinExistence type="predicted"/>
<dbReference type="PROSITE" id="PS50010">
    <property type="entry name" value="DH_2"/>
    <property type="match status" value="1"/>
</dbReference>
<gene>
    <name evidence="5" type="ORF">AMSG_06510</name>
</gene>
<feature type="domain" description="SAM" evidence="4">
    <location>
        <begin position="739"/>
        <end position="802"/>
    </location>
</feature>
<keyword evidence="6" id="KW-1185">Reference proteome</keyword>
<feature type="compositionally biased region" description="Low complexity" evidence="1">
    <location>
        <begin position="645"/>
        <end position="660"/>
    </location>
</feature>
<evidence type="ECO:0000313" key="5">
    <source>
        <dbReference type="EMBL" id="KNC51159.1"/>
    </source>
</evidence>
<dbReference type="Pfam" id="PF00621">
    <property type="entry name" value="RhoGEF"/>
    <property type="match status" value="1"/>
</dbReference>
<name>A0A0L0DFT4_THETB</name>
<dbReference type="STRING" id="461836.A0A0L0DFT4"/>
<dbReference type="PROSITE" id="PS50105">
    <property type="entry name" value="SAM_DOMAIN"/>
    <property type="match status" value="1"/>
</dbReference>
<dbReference type="SMART" id="SM00233">
    <property type="entry name" value="PH"/>
    <property type="match status" value="1"/>
</dbReference>
<dbReference type="OrthoDB" id="1716625at2759"/>
<feature type="compositionally biased region" description="Low complexity" evidence="1">
    <location>
        <begin position="113"/>
        <end position="127"/>
    </location>
</feature>
<evidence type="ECO:0000313" key="6">
    <source>
        <dbReference type="Proteomes" id="UP000054408"/>
    </source>
</evidence>
<dbReference type="SUPFAM" id="SSF47769">
    <property type="entry name" value="SAM/Pointed domain"/>
    <property type="match status" value="1"/>
</dbReference>
<dbReference type="InterPro" id="IPR001849">
    <property type="entry name" value="PH_domain"/>
</dbReference>
<feature type="compositionally biased region" description="Pro residues" evidence="1">
    <location>
        <begin position="278"/>
        <end position="287"/>
    </location>
</feature>
<dbReference type="PANTHER" id="PTHR12673">
    <property type="entry name" value="FACIOGENITAL DYSPLASIA PROTEIN"/>
    <property type="match status" value="1"/>
</dbReference>
<protein>
    <submittedName>
        <fullName evidence="5">Uncharacterized protein</fullName>
    </submittedName>
</protein>
<dbReference type="Gene3D" id="1.10.150.50">
    <property type="entry name" value="Transcription Factor, Ets-1"/>
    <property type="match status" value="1"/>
</dbReference>
<feature type="region of interest" description="Disordered" evidence="1">
    <location>
        <begin position="21"/>
        <end position="40"/>
    </location>
</feature>
<dbReference type="SUPFAM" id="SSF48065">
    <property type="entry name" value="DBL homology domain (DH-domain)"/>
    <property type="match status" value="1"/>
</dbReference>
<feature type="compositionally biased region" description="Polar residues" evidence="1">
    <location>
        <begin position="224"/>
        <end position="245"/>
    </location>
</feature>
<dbReference type="SMART" id="SM00325">
    <property type="entry name" value="RhoGEF"/>
    <property type="match status" value="1"/>
</dbReference>
<dbReference type="InterPro" id="IPR000219">
    <property type="entry name" value="DH_dom"/>
</dbReference>
<feature type="region of interest" description="Disordered" evidence="1">
    <location>
        <begin position="80"/>
        <end position="127"/>
    </location>
</feature>
<dbReference type="eggNOG" id="KOG4424">
    <property type="taxonomic scope" value="Eukaryota"/>
</dbReference>